<evidence type="ECO:0000256" key="1">
    <source>
        <dbReference type="SAM" id="Phobius"/>
    </source>
</evidence>
<protein>
    <submittedName>
        <fullName evidence="2">Uncharacterized protein</fullName>
    </submittedName>
</protein>
<dbReference type="EMBL" id="CP000838">
    <property type="protein sequence ID" value="ABW31673.1"/>
    <property type="molecule type" value="Genomic_DNA"/>
</dbReference>
<dbReference type="KEGG" id="amr:AM1_A0166"/>
<dbReference type="HOGENOM" id="CLU_3323267_0_0_3"/>
<keyword evidence="1" id="KW-1133">Transmembrane helix</keyword>
<keyword evidence="2" id="KW-0614">Plasmid</keyword>
<keyword evidence="1" id="KW-0472">Membrane</keyword>
<keyword evidence="3" id="KW-1185">Reference proteome</keyword>
<organism evidence="2 3">
    <name type="scientific">Acaryochloris marina (strain MBIC 11017)</name>
    <dbReference type="NCBI Taxonomy" id="329726"/>
    <lineage>
        <taxon>Bacteria</taxon>
        <taxon>Bacillati</taxon>
        <taxon>Cyanobacteriota</taxon>
        <taxon>Cyanophyceae</taxon>
        <taxon>Acaryochloridales</taxon>
        <taxon>Acaryochloridaceae</taxon>
        <taxon>Acaryochloris</taxon>
    </lineage>
</organism>
<dbReference type="Proteomes" id="UP000000268">
    <property type="component" value="Plasmid pREB1"/>
</dbReference>
<gene>
    <name evidence="2" type="ordered locus">AM1_A0166</name>
</gene>
<evidence type="ECO:0000313" key="3">
    <source>
        <dbReference type="Proteomes" id="UP000000268"/>
    </source>
</evidence>
<sequence>MSLFKFVDTEFALRVVSRLWFWIEPNLTFFFTVILGAT</sequence>
<feature type="transmembrane region" description="Helical" evidence="1">
    <location>
        <begin position="20"/>
        <end position="37"/>
    </location>
</feature>
<geneLocation type="plasmid" evidence="2 3">
    <name>pREB1</name>
</geneLocation>
<evidence type="ECO:0000313" key="2">
    <source>
        <dbReference type="EMBL" id="ABW31673.1"/>
    </source>
</evidence>
<reference evidence="2 3" key="1">
    <citation type="journal article" date="2008" name="Proc. Natl. Acad. Sci. U.S.A.">
        <title>Niche adaptation and genome expansion in the chlorophyll d-producing cyanobacterium Acaryochloris marina.</title>
        <authorList>
            <person name="Swingley W.D."/>
            <person name="Chen M."/>
            <person name="Cheung P.C."/>
            <person name="Conrad A.L."/>
            <person name="Dejesa L.C."/>
            <person name="Hao J."/>
            <person name="Honchak B.M."/>
            <person name="Karbach L.E."/>
            <person name="Kurdoglu A."/>
            <person name="Lahiri S."/>
            <person name="Mastrian S.D."/>
            <person name="Miyashita H."/>
            <person name="Page L."/>
            <person name="Ramakrishna P."/>
            <person name="Satoh S."/>
            <person name="Sattley W.M."/>
            <person name="Shimada Y."/>
            <person name="Taylor H.L."/>
            <person name="Tomo T."/>
            <person name="Tsuchiya T."/>
            <person name="Wang Z.T."/>
            <person name="Raymond J."/>
            <person name="Mimuro M."/>
            <person name="Blankenship R.E."/>
            <person name="Touchman J.W."/>
        </authorList>
    </citation>
    <scope>NUCLEOTIDE SEQUENCE [LARGE SCALE GENOMIC DNA]</scope>
    <source>
        <strain evidence="3">MBIC 11017</strain>
        <plasmid evidence="3">Plasmid pREB1</plasmid>
    </source>
</reference>
<keyword evidence="1" id="KW-0812">Transmembrane</keyword>
<proteinExistence type="predicted"/>
<accession>A8ZKH3</accession>
<dbReference type="AlphaFoldDB" id="A8ZKH3"/>
<name>A8ZKH3_ACAM1</name>